<evidence type="ECO:0000313" key="2">
    <source>
        <dbReference type="Proteomes" id="UP000886800"/>
    </source>
</evidence>
<dbReference type="Proteomes" id="UP000886800">
    <property type="component" value="Unassembled WGS sequence"/>
</dbReference>
<evidence type="ECO:0000313" key="1">
    <source>
        <dbReference type="EMBL" id="HIX65310.1"/>
    </source>
</evidence>
<reference evidence="1" key="2">
    <citation type="submission" date="2021-04" db="EMBL/GenBank/DDBJ databases">
        <authorList>
            <person name="Gilroy R."/>
        </authorList>
    </citation>
    <scope>NUCLEOTIDE SEQUENCE</scope>
    <source>
        <strain evidence="1">CHK188-5543</strain>
    </source>
</reference>
<organism evidence="1 2">
    <name type="scientific">Candidatus Anaerotruncus excrementipullorum</name>
    <dbReference type="NCBI Taxonomy" id="2838465"/>
    <lineage>
        <taxon>Bacteria</taxon>
        <taxon>Bacillati</taxon>
        <taxon>Bacillota</taxon>
        <taxon>Clostridia</taxon>
        <taxon>Eubacteriales</taxon>
        <taxon>Oscillospiraceae</taxon>
        <taxon>Anaerotruncus</taxon>
    </lineage>
</organism>
<sequence>MSQQFENPRIQGYFDNLPVYLQESIRQSGIPIDTEARLCRLVQELTQERGNF</sequence>
<comment type="caution">
    <text evidence="1">The sequence shown here is derived from an EMBL/GenBank/DDBJ whole genome shotgun (WGS) entry which is preliminary data.</text>
</comment>
<reference evidence="1" key="1">
    <citation type="journal article" date="2021" name="PeerJ">
        <title>Extensive microbial diversity within the chicken gut microbiome revealed by metagenomics and culture.</title>
        <authorList>
            <person name="Gilroy R."/>
            <person name="Ravi A."/>
            <person name="Getino M."/>
            <person name="Pursley I."/>
            <person name="Horton D.L."/>
            <person name="Alikhan N.F."/>
            <person name="Baker D."/>
            <person name="Gharbi K."/>
            <person name="Hall N."/>
            <person name="Watson M."/>
            <person name="Adriaenssens E.M."/>
            <person name="Foster-Nyarko E."/>
            <person name="Jarju S."/>
            <person name="Secka A."/>
            <person name="Antonio M."/>
            <person name="Oren A."/>
            <person name="Chaudhuri R.R."/>
            <person name="La Ragione R."/>
            <person name="Hildebrand F."/>
            <person name="Pallen M.J."/>
        </authorList>
    </citation>
    <scope>NUCLEOTIDE SEQUENCE</scope>
    <source>
        <strain evidence="1">CHK188-5543</strain>
    </source>
</reference>
<protein>
    <submittedName>
        <fullName evidence="1">Uncharacterized protein</fullName>
    </submittedName>
</protein>
<dbReference type="AlphaFoldDB" id="A0A9D1WR64"/>
<accession>A0A9D1WR64</accession>
<proteinExistence type="predicted"/>
<gene>
    <name evidence="1" type="ORF">H9736_03590</name>
</gene>
<dbReference type="EMBL" id="DXES01000075">
    <property type="protein sequence ID" value="HIX65310.1"/>
    <property type="molecule type" value="Genomic_DNA"/>
</dbReference>
<name>A0A9D1WR64_9FIRM</name>